<feature type="domain" description="HTH luxR-type" evidence="4">
    <location>
        <begin position="3"/>
        <end position="71"/>
    </location>
</feature>
<evidence type="ECO:0000313" key="6">
    <source>
        <dbReference type="Proteomes" id="UP000238836"/>
    </source>
</evidence>
<reference evidence="5 6" key="1">
    <citation type="submission" date="2018-03" db="EMBL/GenBank/DDBJ databases">
        <title>Genomic Encyclopedia of Archaeal and Bacterial Type Strains, Phase II (KMG-II): from individual species to whole genera.</title>
        <authorList>
            <person name="Goeker M."/>
        </authorList>
    </citation>
    <scope>NUCLEOTIDE SEQUENCE [LARGE SCALE GENOMIC DNA]</scope>
    <source>
        <strain evidence="5 6">RHA1</strain>
    </source>
</reference>
<organism evidence="5 6">
    <name type="scientific">Laceyella sediminis</name>
    <dbReference type="NCBI Taxonomy" id="573074"/>
    <lineage>
        <taxon>Bacteria</taxon>
        <taxon>Bacillati</taxon>
        <taxon>Bacillota</taxon>
        <taxon>Bacilli</taxon>
        <taxon>Bacillales</taxon>
        <taxon>Thermoactinomycetaceae</taxon>
        <taxon>Laceyella</taxon>
    </lineage>
</organism>
<gene>
    <name evidence="5" type="ORF">CLV36_103178</name>
</gene>
<dbReference type="Gene3D" id="1.10.10.10">
    <property type="entry name" value="Winged helix-like DNA-binding domain superfamily/Winged helix DNA-binding domain"/>
    <property type="match status" value="1"/>
</dbReference>
<dbReference type="InterPro" id="IPR016032">
    <property type="entry name" value="Sig_transdc_resp-reg_C-effctor"/>
</dbReference>
<dbReference type="SMART" id="SM00421">
    <property type="entry name" value="HTH_LUXR"/>
    <property type="match status" value="1"/>
</dbReference>
<evidence type="ECO:0000256" key="1">
    <source>
        <dbReference type="ARBA" id="ARBA00023015"/>
    </source>
</evidence>
<evidence type="ECO:0000256" key="3">
    <source>
        <dbReference type="ARBA" id="ARBA00023163"/>
    </source>
</evidence>
<dbReference type="InterPro" id="IPR000792">
    <property type="entry name" value="Tscrpt_reg_LuxR_C"/>
</dbReference>
<keyword evidence="6" id="KW-1185">Reference proteome</keyword>
<dbReference type="PANTHER" id="PTHR44688">
    <property type="entry name" value="DNA-BINDING TRANSCRIPTIONAL ACTIVATOR DEVR_DOSR"/>
    <property type="match status" value="1"/>
</dbReference>
<evidence type="ECO:0000313" key="5">
    <source>
        <dbReference type="EMBL" id="PRZ15952.1"/>
    </source>
</evidence>
<evidence type="ECO:0000259" key="4">
    <source>
        <dbReference type="PROSITE" id="PS50043"/>
    </source>
</evidence>
<dbReference type="PROSITE" id="PS50043">
    <property type="entry name" value="HTH_LUXR_2"/>
    <property type="match status" value="1"/>
</dbReference>
<accession>A0ABX5ER24</accession>
<dbReference type="InterPro" id="IPR036388">
    <property type="entry name" value="WH-like_DNA-bd_sf"/>
</dbReference>
<dbReference type="PANTHER" id="PTHR44688:SF16">
    <property type="entry name" value="DNA-BINDING TRANSCRIPTIONAL ACTIVATOR DEVR_DOSR"/>
    <property type="match status" value="1"/>
</dbReference>
<keyword evidence="1" id="KW-0805">Transcription regulation</keyword>
<sequence>MSNQKGKPLLTNREREVFELLVQDRTTKEIAQQLFISEKTVRNHISNVMWCICKKGEKHMEWLVKATPLLLTVNAMLNYVLTCVSFFTEG</sequence>
<protein>
    <submittedName>
        <fullName evidence="5">Regulatory LuxR family protein</fullName>
    </submittedName>
</protein>
<dbReference type="EMBL" id="PVTZ01000003">
    <property type="protein sequence ID" value="PRZ15952.1"/>
    <property type="molecule type" value="Genomic_DNA"/>
</dbReference>
<dbReference type="PRINTS" id="PR00038">
    <property type="entry name" value="HTHLUXR"/>
</dbReference>
<keyword evidence="3" id="KW-0804">Transcription</keyword>
<comment type="caution">
    <text evidence="5">The sequence shown here is derived from an EMBL/GenBank/DDBJ whole genome shotgun (WGS) entry which is preliminary data.</text>
</comment>
<keyword evidence="2" id="KW-0238">DNA-binding</keyword>
<name>A0ABX5ER24_9BACL</name>
<dbReference type="SUPFAM" id="SSF46894">
    <property type="entry name" value="C-terminal effector domain of the bipartite response regulators"/>
    <property type="match status" value="1"/>
</dbReference>
<dbReference type="Proteomes" id="UP000238836">
    <property type="component" value="Unassembled WGS sequence"/>
</dbReference>
<dbReference type="Pfam" id="PF00196">
    <property type="entry name" value="GerE"/>
    <property type="match status" value="1"/>
</dbReference>
<evidence type="ECO:0000256" key="2">
    <source>
        <dbReference type="ARBA" id="ARBA00023125"/>
    </source>
</evidence>
<proteinExistence type="predicted"/>
<dbReference type="RefSeq" id="WP_425436561.1">
    <property type="nucleotide sequence ID" value="NZ_PVTZ01000003.1"/>
</dbReference>
<dbReference type="CDD" id="cd06170">
    <property type="entry name" value="LuxR_C_like"/>
    <property type="match status" value="1"/>
</dbReference>